<evidence type="ECO:0000256" key="1">
    <source>
        <dbReference type="ARBA" id="ARBA00006787"/>
    </source>
</evidence>
<keyword evidence="8" id="KW-1185">Reference proteome</keyword>
<dbReference type="InterPro" id="IPR004294">
    <property type="entry name" value="Carotenoid_Oase"/>
</dbReference>
<evidence type="ECO:0000256" key="6">
    <source>
        <dbReference type="PIRSR" id="PIRSR604294-1"/>
    </source>
</evidence>
<feature type="binding site" evidence="6">
    <location>
        <position position="231"/>
    </location>
    <ligand>
        <name>Fe cation</name>
        <dbReference type="ChEBI" id="CHEBI:24875"/>
        <note>catalytic</note>
    </ligand>
</feature>
<name>A0AAV5F8W3_ELECO</name>
<evidence type="ECO:0000256" key="3">
    <source>
        <dbReference type="ARBA" id="ARBA00022946"/>
    </source>
</evidence>
<comment type="caution">
    <text evidence="7">The sequence shown here is derived from an EMBL/GenBank/DDBJ whole genome shotgun (WGS) entry which is preliminary data.</text>
</comment>
<evidence type="ECO:0000256" key="4">
    <source>
        <dbReference type="ARBA" id="ARBA00022964"/>
    </source>
</evidence>
<dbReference type="GO" id="GO:0009507">
    <property type="term" value="C:chloroplast"/>
    <property type="evidence" value="ECO:0007669"/>
    <property type="project" value="TreeGrafter"/>
</dbReference>
<feature type="binding site" evidence="6">
    <location>
        <position position="541"/>
    </location>
    <ligand>
        <name>Fe cation</name>
        <dbReference type="ChEBI" id="CHEBI:24875"/>
        <note>catalytic</note>
    </ligand>
</feature>
<accession>A0AAV5F8W3</accession>
<evidence type="ECO:0000256" key="5">
    <source>
        <dbReference type="ARBA" id="ARBA00023004"/>
    </source>
</evidence>
<evidence type="ECO:0000313" key="7">
    <source>
        <dbReference type="EMBL" id="GJN32094.1"/>
    </source>
</evidence>
<keyword evidence="4" id="KW-0223">Dioxygenase</keyword>
<comment type="similarity">
    <text evidence="1">Belongs to the carotenoid oxygenase family.</text>
</comment>
<dbReference type="Proteomes" id="UP001054889">
    <property type="component" value="Unassembled WGS sequence"/>
</dbReference>
<reference evidence="7" key="2">
    <citation type="submission" date="2021-12" db="EMBL/GenBank/DDBJ databases">
        <title>Resequencing data analysis of finger millet.</title>
        <authorList>
            <person name="Hatakeyama M."/>
            <person name="Aluri S."/>
            <person name="Balachadran M.T."/>
            <person name="Sivarajan S.R."/>
            <person name="Poveda L."/>
            <person name="Shimizu-Inatsugi R."/>
            <person name="Schlapbach R."/>
            <person name="Sreeman S.M."/>
            <person name="Shimizu K.K."/>
        </authorList>
    </citation>
    <scope>NUCLEOTIDE SEQUENCE</scope>
</reference>
<evidence type="ECO:0000256" key="2">
    <source>
        <dbReference type="ARBA" id="ARBA00022723"/>
    </source>
</evidence>
<dbReference type="GO" id="GO:0046872">
    <property type="term" value="F:metal ion binding"/>
    <property type="evidence" value="ECO:0007669"/>
    <property type="project" value="UniProtKB-KW"/>
</dbReference>
<keyword evidence="4" id="KW-0560">Oxidoreductase</keyword>
<dbReference type="EMBL" id="BQKI01000083">
    <property type="protein sequence ID" value="GJN32094.1"/>
    <property type="molecule type" value="Genomic_DNA"/>
</dbReference>
<dbReference type="GO" id="GO:0010436">
    <property type="term" value="F:carotenoid dioxygenase activity"/>
    <property type="evidence" value="ECO:0007669"/>
    <property type="project" value="TreeGrafter"/>
</dbReference>
<feature type="binding site" evidence="6">
    <location>
        <position position="348"/>
    </location>
    <ligand>
        <name>Fe cation</name>
        <dbReference type="ChEBI" id="CHEBI:24875"/>
        <note>catalytic</note>
    </ligand>
</feature>
<dbReference type="AlphaFoldDB" id="A0AAV5F8W3"/>
<protein>
    <submittedName>
        <fullName evidence="7">Uncharacterized protein</fullName>
    </submittedName>
</protein>
<organism evidence="7 8">
    <name type="scientific">Eleusine coracana subsp. coracana</name>
    <dbReference type="NCBI Taxonomy" id="191504"/>
    <lineage>
        <taxon>Eukaryota</taxon>
        <taxon>Viridiplantae</taxon>
        <taxon>Streptophyta</taxon>
        <taxon>Embryophyta</taxon>
        <taxon>Tracheophyta</taxon>
        <taxon>Spermatophyta</taxon>
        <taxon>Magnoliopsida</taxon>
        <taxon>Liliopsida</taxon>
        <taxon>Poales</taxon>
        <taxon>Poaceae</taxon>
        <taxon>PACMAD clade</taxon>
        <taxon>Chloridoideae</taxon>
        <taxon>Cynodonteae</taxon>
        <taxon>Eleusininae</taxon>
        <taxon>Eleusine</taxon>
    </lineage>
</organism>
<sequence>MSASLLAAPTMAFSFSAARRQYRGNINLYRLRPAAESRSRTPLSVKATNLAAEGFTARGCGAWTNVRQEEWEGDMAVEGQLPAWLNGTYLRIGPGVWKVGDHELQHLFDGYGTLVRVSFRRGCATGAHRQIESDAYQATREHGHPLLREFSELIPIRPGNLLDRACSAVGLATGSVLSDNANTLVLQLGDGRVMCLAEATKSATLVDPETLRTIGKFCYADNLWGVIQSTHPIVTHSELLTVLPDVARCGYVVARMEAGSNDRKAIGRINCRGGPAPGWVHSFAATENYIVVPEMPLRYSVASMLKSEQVPLYIFDWLPASGSYMHVLCRSTGNTVACVEVPPFLAIHFINAFEERRKDGNGLTDALIVDCCEHFANPAIIQALALPRLRSLDVGSHEFPDARVARFKLPLDGKRSGELETLLDPVEHGRAVEMSSINPAYQGKEYQYVYACGAHRPTNFLNMLTKIDLVGKEAKSWHEEGAVPSEPIFVARTGATDEDDGVIISTVSTVDGDGYTLLLDAMTFKEIARVRFPYGLPYGFHGCWIPEKI</sequence>
<dbReference type="PANTHER" id="PTHR10543">
    <property type="entry name" value="BETA-CAROTENE DIOXYGENASE"/>
    <property type="match status" value="1"/>
</dbReference>
<keyword evidence="2 6" id="KW-0479">Metal-binding</keyword>
<feature type="binding site" evidence="6">
    <location>
        <position position="281"/>
    </location>
    <ligand>
        <name>Fe cation</name>
        <dbReference type="ChEBI" id="CHEBI:24875"/>
        <note>catalytic</note>
    </ligand>
</feature>
<proteinExistence type="inferred from homology"/>
<comment type="cofactor">
    <cofactor evidence="6">
        <name>Fe(2+)</name>
        <dbReference type="ChEBI" id="CHEBI:29033"/>
    </cofactor>
    <text evidence="6">Binds 1 Fe(2+) ion per subunit.</text>
</comment>
<keyword evidence="5 6" id="KW-0408">Iron</keyword>
<evidence type="ECO:0000313" key="8">
    <source>
        <dbReference type="Proteomes" id="UP001054889"/>
    </source>
</evidence>
<dbReference type="GO" id="GO:0016121">
    <property type="term" value="P:carotene catabolic process"/>
    <property type="evidence" value="ECO:0007669"/>
    <property type="project" value="TreeGrafter"/>
</dbReference>
<reference evidence="7" key="1">
    <citation type="journal article" date="2018" name="DNA Res.">
        <title>Multiple hybrid de novo genome assembly of finger millet, an orphan allotetraploid crop.</title>
        <authorList>
            <person name="Hatakeyama M."/>
            <person name="Aluri S."/>
            <person name="Balachadran M.T."/>
            <person name="Sivarajan S.R."/>
            <person name="Patrignani A."/>
            <person name="Gruter S."/>
            <person name="Poveda L."/>
            <person name="Shimizu-Inatsugi R."/>
            <person name="Baeten J."/>
            <person name="Francoijs K.J."/>
            <person name="Nataraja K.N."/>
            <person name="Reddy Y.A.N."/>
            <person name="Phadnis S."/>
            <person name="Ravikumar R.L."/>
            <person name="Schlapbach R."/>
            <person name="Sreeman S.M."/>
            <person name="Shimizu K.K."/>
        </authorList>
    </citation>
    <scope>NUCLEOTIDE SEQUENCE</scope>
</reference>
<dbReference type="PANTHER" id="PTHR10543:SF102">
    <property type="entry name" value="CAROTENOID CLEAVAGE DIOXYGENASE 8"/>
    <property type="match status" value="1"/>
</dbReference>
<gene>
    <name evidence="7" type="primary">gb20568</name>
    <name evidence="7" type="ORF">PR202_gb20568</name>
</gene>
<dbReference type="Pfam" id="PF03055">
    <property type="entry name" value="RPE65"/>
    <property type="match status" value="1"/>
</dbReference>
<keyword evidence="3" id="KW-0809">Transit peptide</keyword>